<comment type="caution">
    <text evidence="7">The sequence shown here is derived from an EMBL/GenBank/DDBJ whole genome shotgun (WGS) entry which is preliminary data.</text>
</comment>
<dbReference type="InterPro" id="IPR003339">
    <property type="entry name" value="ABC/ECF_trnsptr_transmembrane"/>
</dbReference>
<evidence type="ECO:0000256" key="5">
    <source>
        <dbReference type="ARBA" id="ARBA00023136"/>
    </source>
</evidence>
<dbReference type="RefSeq" id="WP_304376719.1">
    <property type="nucleotide sequence ID" value="NZ_JAUOZU010000008.1"/>
</dbReference>
<feature type="transmembrane region" description="Helical" evidence="6">
    <location>
        <begin position="36"/>
        <end position="53"/>
    </location>
</feature>
<evidence type="ECO:0000256" key="4">
    <source>
        <dbReference type="ARBA" id="ARBA00022989"/>
    </source>
</evidence>
<evidence type="ECO:0000256" key="6">
    <source>
        <dbReference type="SAM" id="Phobius"/>
    </source>
</evidence>
<evidence type="ECO:0000256" key="2">
    <source>
        <dbReference type="ARBA" id="ARBA00008564"/>
    </source>
</evidence>
<accession>A0ABT8YMQ2</accession>
<reference evidence="7" key="1">
    <citation type="journal article" date="2015" name="Int. J. Syst. Evol. Microbiol.">
        <title>Rhizobium alvei sp. nov., isolated from a freshwater river.</title>
        <authorList>
            <person name="Sheu S.Y."/>
            <person name="Huang H.W."/>
            <person name="Young C.C."/>
            <person name="Chen W.M."/>
        </authorList>
    </citation>
    <scope>NUCLEOTIDE SEQUENCE</scope>
    <source>
        <strain evidence="7">TNR-22</strain>
    </source>
</reference>
<comment type="subcellular location">
    <subcellularLocation>
        <location evidence="1">Membrane</location>
        <topology evidence="1">Multi-pass membrane protein</topology>
    </subcellularLocation>
</comment>
<reference evidence="7" key="2">
    <citation type="submission" date="2023-07" db="EMBL/GenBank/DDBJ databases">
        <authorList>
            <person name="Shen H."/>
        </authorList>
    </citation>
    <scope>NUCLEOTIDE SEQUENCE</scope>
    <source>
        <strain evidence="7">TNR-22</strain>
    </source>
</reference>
<protein>
    <submittedName>
        <fullName evidence="7">Energy-coupling factor transporter transmembrane component T</fullName>
    </submittedName>
</protein>
<dbReference type="Proteomes" id="UP001174932">
    <property type="component" value="Unassembled WGS sequence"/>
</dbReference>
<name>A0ABT8YMQ2_9HYPH</name>
<gene>
    <name evidence="7" type="ORF">Q4481_12555</name>
</gene>
<proteinExistence type="inferred from homology"/>
<keyword evidence="3 6" id="KW-0812">Transmembrane</keyword>
<dbReference type="PANTHER" id="PTHR33514">
    <property type="entry name" value="PROTEIN ABCI12, CHLOROPLASTIC"/>
    <property type="match status" value="1"/>
</dbReference>
<keyword evidence="5 6" id="KW-0472">Membrane</keyword>
<keyword evidence="4 6" id="KW-1133">Transmembrane helix</keyword>
<evidence type="ECO:0000313" key="8">
    <source>
        <dbReference type="Proteomes" id="UP001174932"/>
    </source>
</evidence>
<dbReference type="EMBL" id="JAUOZU010000008">
    <property type="protein sequence ID" value="MDO6964791.1"/>
    <property type="molecule type" value="Genomic_DNA"/>
</dbReference>
<organism evidence="7 8">
    <name type="scientific">Rhizobium alvei</name>
    <dbReference type="NCBI Taxonomy" id="1132659"/>
    <lineage>
        <taxon>Bacteria</taxon>
        <taxon>Pseudomonadati</taxon>
        <taxon>Pseudomonadota</taxon>
        <taxon>Alphaproteobacteria</taxon>
        <taxon>Hyphomicrobiales</taxon>
        <taxon>Rhizobiaceae</taxon>
        <taxon>Rhizobium/Agrobacterium group</taxon>
        <taxon>Rhizobium</taxon>
    </lineage>
</organism>
<keyword evidence="8" id="KW-1185">Reference proteome</keyword>
<dbReference type="Pfam" id="PF02361">
    <property type="entry name" value="CbiQ"/>
    <property type="match status" value="1"/>
</dbReference>
<dbReference type="PANTHER" id="PTHR33514:SF13">
    <property type="entry name" value="PROTEIN ABCI12, CHLOROPLASTIC"/>
    <property type="match status" value="1"/>
</dbReference>
<evidence type="ECO:0000256" key="3">
    <source>
        <dbReference type="ARBA" id="ARBA00022692"/>
    </source>
</evidence>
<evidence type="ECO:0000313" key="7">
    <source>
        <dbReference type="EMBL" id="MDO6964791.1"/>
    </source>
</evidence>
<feature type="transmembrane region" description="Helical" evidence="6">
    <location>
        <begin position="88"/>
        <end position="109"/>
    </location>
</feature>
<sequence length="201" mass="21842">MLTLTSPFKTRYHAIQAGAKLALLAAATLVVMPLSAPVPILCAFGAAAALYLAEGWRFAVHGLKHLRPLWPFVVVLLVWHGLSSGWQGLWAGIAISVKMLTAVALANLVTMTTRLDDMIAVIERLAAPCARLGLSPRVLAISIALVIRFVPVLMQRANQLAEAWRARSFRRQNWHILVPMTLAAIDDAEQIAEALRARGGL</sequence>
<comment type="similarity">
    <text evidence="2">Belongs to the CbiQ family.</text>
</comment>
<evidence type="ECO:0000256" key="1">
    <source>
        <dbReference type="ARBA" id="ARBA00004141"/>
    </source>
</evidence>
<dbReference type="CDD" id="cd16914">
    <property type="entry name" value="EcfT"/>
    <property type="match status" value="1"/>
</dbReference>